<proteinExistence type="predicted"/>
<comment type="caution">
    <text evidence="2">The sequence shown here is derived from an EMBL/GenBank/DDBJ whole genome shotgun (WGS) entry which is preliminary data.</text>
</comment>
<dbReference type="AlphaFoldDB" id="A0AA41Y547"/>
<keyword evidence="3" id="KW-1185">Reference proteome</keyword>
<keyword evidence="1" id="KW-1133">Transmembrane helix</keyword>
<protein>
    <submittedName>
        <fullName evidence="2">Uncharacterized protein</fullName>
    </submittedName>
</protein>
<dbReference type="RefSeq" id="WP_282592223.1">
    <property type="nucleotide sequence ID" value="NZ_JAPAAF010000019.1"/>
</dbReference>
<keyword evidence="1" id="KW-0812">Transmembrane</keyword>
<feature type="transmembrane region" description="Helical" evidence="1">
    <location>
        <begin position="49"/>
        <end position="68"/>
    </location>
</feature>
<evidence type="ECO:0000313" key="2">
    <source>
        <dbReference type="EMBL" id="MCW0483621.1"/>
    </source>
</evidence>
<accession>A0AA41Y547</accession>
<feature type="transmembrane region" description="Helical" evidence="1">
    <location>
        <begin position="80"/>
        <end position="102"/>
    </location>
</feature>
<gene>
    <name evidence="2" type="ORF">N2K84_12830</name>
</gene>
<sequence length="225" mass="25848">MELKDLKSAWSKYASTEASRHRLNEADLHDLLKKRTKGLIERIDRNIKIGFAFLLLLTLFFVTDDFVLTPLLSDGLKVPGWILLIDGLNTLFILGTFAYFSLSYYAVKRNYSQGNDLRQVLKSIIHILNTYRKLFYLALGILLLVFSVGFITGMFFGVEIAAHRQGVAVEDLNQAQMTRQMVFGLLILLSIITGLFFLFRMGFRKLYGKYILQLEETLNELEEMA</sequence>
<feature type="transmembrane region" description="Helical" evidence="1">
    <location>
        <begin position="181"/>
        <end position="199"/>
    </location>
</feature>
<feature type="transmembrane region" description="Helical" evidence="1">
    <location>
        <begin position="134"/>
        <end position="161"/>
    </location>
</feature>
<name>A0AA41Y547_9BACT</name>
<evidence type="ECO:0000256" key="1">
    <source>
        <dbReference type="SAM" id="Phobius"/>
    </source>
</evidence>
<dbReference type="EMBL" id="JAPAAF010000019">
    <property type="protein sequence ID" value="MCW0483621.1"/>
    <property type="molecule type" value="Genomic_DNA"/>
</dbReference>
<organism evidence="2 3">
    <name type="scientific">Gaoshiqia sediminis</name>
    <dbReference type="NCBI Taxonomy" id="2986998"/>
    <lineage>
        <taxon>Bacteria</taxon>
        <taxon>Pseudomonadati</taxon>
        <taxon>Bacteroidota</taxon>
        <taxon>Bacteroidia</taxon>
        <taxon>Marinilabiliales</taxon>
        <taxon>Prolixibacteraceae</taxon>
        <taxon>Gaoshiqia</taxon>
    </lineage>
</organism>
<keyword evidence="1" id="KW-0472">Membrane</keyword>
<reference evidence="2" key="1">
    <citation type="submission" date="2022-10" db="EMBL/GenBank/DDBJ databases">
        <title>Gaoshiqiia sediminis gen. nov., sp. nov., isolated from coastal sediment.</title>
        <authorList>
            <person name="Yu W.X."/>
            <person name="Mu D.S."/>
            <person name="Du J.Z."/>
            <person name="Liang Y.Q."/>
        </authorList>
    </citation>
    <scope>NUCLEOTIDE SEQUENCE</scope>
    <source>
        <strain evidence="2">A06</strain>
    </source>
</reference>
<evidence type="ECO:0000313" key="3">
    <source>
        <dbReference type="Proteomes" id="UP001163821"/>
    </source>
</evidence>
<dbReference type="Proteomes" id="UP001163821">
    <property type="component" value="Unassembled WGS sequence"/>
</dbReference>